<dbReference type="InterPro" id="IPR018815">
    <property type="entry name" value="Incr_loss_mito_DNA_1"/>
</dbReference>
<reference evidence="3" key="2">
    <citation type="submission" date="2021-01" db="EMBL/GenBank/DDBJ databases">
        <authorList>
            <person name="Schikora-Tamarit M.A."/>
        </authorList>
    </citation>
    <scope>NUCLEOTIDE SEQUENCE</scope>
    <source>
        <strain evidence="3">NCAIM Y.01608</strain>
    </source>
</reference>
<feature type="transmembrane region" description="Helical" evidence="2">
    <location>
        <begin position="115"/>
        <end position="133"/>
    </location>
</feature>
<dbReference type="AlphaFoldDB" id="A0A9P8PSZ1"/>
<dbReference type="Proteomes" id="UP000788993">
    <property type="component" value="Unassembled WGS sequence"/>
</dbReference>
<evidence type="ECO:0000256" key="1">
    <source>
        <dbReference type="SAM" id="Coils"/>
    </source>
</evidence>
<dbReference type="PANTHER" id="PTHR28029:SF1">
    <property type="entry name" value="PROTEIN ILM1"/>
    <property type="match status" value="1"/>
</dbReference>
<feature type="transmembrane region" description="Helical" evidence="2">
    <location>
        <begin position="6"/>
        <end position="25"/>
    </location>
</feature>
<dbReference type="EMBL" id="JAEUBD010000095">
    <property type="protein sequence ID" value="KAH3677848.1"/>
    <property type="molecule type" value="Genomic_DNA"/>
</dbReference>
<proteinExistence type="predicted"/>
<dbReference type="Pfam" id="PF10311">
    <property type="entry name" value="Ilm1"/>
    <property type="match status" value="1"/>
</dbReference>
<gene>
    <name evidence="3" type="ORF">OGATHE_000502</name>
</gene>
<evidence type="ECO:0000313" key="4">
    <source>
        <dbReference type="Proteomes" id="UP000788993"/>
    </source>
</evidence>
<evidence type="ECO:0000313" key="3">
    <source>
        <dbReference type="EMBL" id="KAH3677848.1"/>
    </source>
</evidence>
<accession>A0A9P8PSZ1</accession>
<evidence type="ECO:0000256" key="2">
    <source>
        <dbReference type="SAM" id="Phobius"/>
    </source>
</evidence>
<feature type="coiled-coil region" evidence="1">
    <location>
        <begin position="134"/>
        <end position="161"/>
    </location>
</feature>
<reference evidence="3" key="1">
    <citation type="journal article" date="2021" name="Open Biol.">
        <title>Shared evolutionary footprints suggest mitochondrial oxidative damage underlies multiple complex I losses in fungi.</title>
        <authorList>
            <person name="Schikora-Tamarit M.A."/>
            <person name="Marcet-Houben M."/>
            <person name="Nosek J."/>
            <person name="Gabaldon T."/>
        </authorList>
    </citation>
    <scope>NUCLEOTIDE SEQUENCE</scope>
    <source>
        <strain evidence="3">NCAIM Y.01608</strain>
    </source>
</reference>
<comment type="caution">
    <text evidence="3">The sequence shown here is derived from an EMBL/GenBank/DDBJ whole genome shotgun (WGS) entry which is preliminary data.</text>
</comment>
<organism evidence="3 4">
    <name type="scientific">Ogataea polymorpha</name>
    <dbReference type="NCBI Taxonomy" id="460523"/>
    <lineage>
        <taxon>Eukaryota</taxon>
        <taxon>Fungi</taxon>
        <taxon>Dikarya</taxon>
        <taxon>Ascomycota</taxon>
        <taxon>Saccharomycotina</taxon>
        <taxon>Pichiomycetes</taxon>
        <taxon>Pichiales</taxon>
        <taxon>Pichiaceae</taxon>
        <taxon>Ogataea</taxon>
    </lineage>
</organism>
<feature type="transmembrane region" description="Helical" evidence="2">
    <location>
        <begin position="83"/>
        <end position="103"/>
    </location>
</feature>
<feature type="transmembrane region" description="Helical" evidence="2">
    <location>
        <begin position="56"/>
        <end position="76"/>
    </location>
</feature>
<sequence length="187" mass="21447">MAILSSKLVNSIRVAFYAFVSYLLLTDPKSVLEYEGLIILASSMNMPLLLTTEGSSIYGALALLLFMTALSDLVPLLDANHGYFEATIPTRLLVHFALVFYSYMGGNPIISNSLIFGYCFMEIWFSVLIFSSLREEKVERAKNEQKRALELKDKYERGELNEEEEEKLSKDLQEIEMKKIMREFEDK</sequence>
<protein>
    <recommendedName>
        <fullName evidence="5">Protein ILM1</fullName>
    </recommendedName>
</protein>
<keyword evidence="2" id="KW-0812">Transmembrane</keyword>
<dbReference type="PANTHER" id="PTHR28029">
    <property type="entry name" value="PROTEIN ILM1"/>
    <property type="match status" value="1"/>
</dbReference>
<keyword evidence="2" id="KW-0472">Membrane</keyword>
<keyword evidence="2" id="KW-1133">Transmembrane helix</keyword>
<keyword evidence="4" id="KW-1185">Reference proteome</keyword>
<evidence type="ECO:0008006" key="5">
    <source>
        <dbReference type="Google" id="ProtNLM"/>
    </source>
</evidence>
<name>A0A9P8PSZ1_9ASCO</name>
<keyword evidence="1" id="KW-0175">Coiled coil</keyword>